<reference evidence="3 4" key="1">
    <citation type="submission" date="2014-11" db="EMBL/GenBank/DDBJ databases">
        <authorList>
            <person name="Zhu J."/>
            <person name="Qi W."/>
            <person name="Song R."/>
        </authorList>
    </citation>
    <scope>NUCLEOTIDE SEQUENCE [LARGE SCALE GENOMIC DNA]</scope>
</reference>
<dbReference type="EMBL" id="CDMY01000869">
    <property type="protein sequence ID" value="CEM35950.1"/>
    <property type="molecule type" value="Genomic_DNA"/>
</dbReference>
<protein>
    <submittedName>
        <fullName evidence="3">Uncharacterized protein</fullName>
    </submittedName>
</protein>
<dbReference type="Proteomes" id="UP000041254">
    <property type="component" value="Unassembled WGS sequence"/>
</dbReference>
<keyword evidence="2" id="KW-0732">Signal</keyword>
<feature type="signal peptide" evidence="2">
    <location>
        <begin position="1"/>
        <end position="19"/>
    </location>
</feature>
<evidence type="ECO:0000313" key="3">
    <source>
        <dbReference type="EMBL" id="CEM35950.1"/>
    </source>
</evidence>
<organism evidence="3 4">
    <name type="scientific">Vitrella brassicaformis (strain CCMP3155)</name>
    <dbReference type="NCBI Taxonomy" id="1169540"/>
    <lineage>
        <taxon>Eukaryota</taxon>
        <taxon>Sar</taxon>
        <taxon>Alveolata</taxon>
        <taxon>Colpodellida</taxon>
        <taxon>Vitrellaceae</taxon>
        <taxon>Vitrella</taxon>
    </lineage>
</organism>
<dbReference type="VEuPathDB" id="CryptoDB:Vbra_19031"/>
<evidence type="ECO:0000256" key="2">
    <source>
        <dbReference type="SAM" id="SignalP"/>
    </source>
</evidence>
<proteinExistence type="predicted"/>
<gene>
    <name evidence="3" type="ORF">Vbra_19031</name>
</gene>
<accession>A0A0G4GXX1</accession>
<evidence type="ECO:0000256" key="1">
    <source>
        <dbReference type="SAM" id="MobiDB-lite"/>
    </source>
</evidence>
<keyword evidence="4" id="KW-1185">Reference proteome</keyword>
<evidence type="ECO:0000313" key="4">
    <source>
        <dbReference type="Proteomes" id="UP000041254"/>
    </source>
</evidence>
<dbReference type="InParanoid" id="A0A0G4GXX1"/>
<feature type="region of interest" description="Disordered" evidence="1">
    <location>
        <begin position="188"/>
        <end position="296"/>
    </location>
</feature>
<dbReference type="AlphaFoldDB" id="A0A0G4GXX1"/>
<sequence>MAHCLATAVFCCLVALSSAQVGTRDVRRGSNKEFLVAEVNATWDGFLWGKEVVEVQSFAALRVGHFGDFHLEWLQARIEKAMIDQGYGDNQTAIEFWRIAGRVYLDHVIANPGRFDTEIGKANVSSTLAFLAYSTYEEGCLCCKPCNICDEVCSCDQCGVFPSETPTVFQPYIGWSVSAWDESTRAPDVISLPAEPGPTAPTRAEPGPTAPTRAEPSPTAPTPESGSGDDNDLSVGILPPPTTSDGGPDASETMTAQDLQREVPSTSDSGTRLLQSAATDTNSTRPSVDPRAFDRTSVGPTPLNMLERSSLIYIENGCPYGIMLVVRYFSDEDNEWKDVCSFRSGTNDDEIVHSNLTETTYNYEVGTLLDTAASHITYNQKAYLWPWEFSDKRASTRYPLIYYAATTISDTSPALHWWGHRRLLDPETNSCASPAPLRPYTYMDGGNIFLHISCEDYSRQSRRLLPSGLRGASDKRVPVHMKQTTPAVRQLEPLKGGLLSLGSGGGMKWRPAESSRVRGWGA</sequence>
<name>A0A0G4GXX1_VITBC</name>
<feature type="chain" id="PRO_5005191161" evidence="2">
    <location>
        <begin position="20"/>
        <end position="522"/>
    </location>
</feature>
<feature type="compositionally biased region" description="Polar residues" evidence="1">
    <location>
        <begin position="252"/>
        <end position="286"/>
    </location>
</feature>